<keyword evidence="2" id="KW-0808">Transferase</keyword>
<dbReference type="EMBL" id="VIRB01000048">
    <property type="protein sequence ID" value="NDO68583.1"/>
    <property type="molecule type" value="Genomic_DNA"/>
</dbReference>
<dbReference type="Proteomes" id="UP000474104">
    <property type="component" value="Unassembled WGS sequence"/>
</dbReference>
<keyword evidence="2" id="KW-0695">RNA-directed DNA polymerase</keyword>
<dbReference type="InterPro" id="IPR013597">
    <property type="entry name" value="Mat_intron_G2"/>
</dbReference>
<name>A0A9X5C8L1_9FIRM</name>
<comment type="caution">
    <text evidence="2">The sequence shown here is derived from an EMBL/GenBank/DDBJ whole genome shotgun (WGS) entry which is preliminary data.</text>
</comment>
<keyword evidence="2" id="KW-0548">Nucleotidyltransferase</keyword>
<dbReference type="GO" id="GO:0003964">
    <property type="term" value="F:RNA-directed DNA polymerase activity"/>
    <property type="evidence" value="ECO:0007669"/>
    <property type="project" value="UniProtKB-KW"/>
</dbReference>
<evidence type="ECO:0000313" key="3">
    <source>
        <dbReference type="Proteomes" id="UP000474104"/>
    </source>
</evidence>
<protein>
    <submittedName>
        <fullName evidence="2">RNA-directed DNA polymerase</fullName>
    </submittedName>
</protein>
<dbReference type="AlphaFoldDB" id="A0A9X5C8L1"/>
<dbReference type="OrthoDB" id="9788687at2"/>
<accession>A0A9X5C8L1</accession>
<dbReference type="Pfam" id="PF08388">
    <property type="entry name" value="GIIM"/>
    <property type="match status" value="1"/>
</dbReference>
<reference evidence="2 3" key="1">
    <citation type="submission" date="2019-07" db="EMBL/GenBank/DDBJ databases">
        <title>Draft genome sequences of 15 bacterial species constituting the stable defined intestinal microbiota of the GM15 gnotobiotic mouse model.</title>
        <authorList>
            <person name="Elie C."/>
            <person name="Mathieu A."/>
            <person name="Saliou A."/>
            <person name="Darnaud M."/>
            <person name="Leulier F."/>
            <person name="Tamellini A."/>
        </authorList>
    </citation>
    <scope>NUCLEOTIDE SEQUENCE [LARGE SCALE GENOMIC DNA]</scope>
    <source>
        <strain evidence="3">ASF 502</strain>
    </source>
</reference>
<evidence type="ECO:0000259" key="1">
    <source>
        <dbReference type="Pfam" id="PF08388"/>
    </source>
</evidence>
<proteinExistence type="predicted"/>
<feature type="domain" description="Group II intron maturase-specific" evidence="1">
    <location>
        <begin position="62"/>
        <end position="136"/>
    </location>
</feature>
<gene>
    <name evidence="2" type="ORF">FMM80_07755</name>
</gene>
<organism evidence="2 3">
    <name type="scientific">Schaedlerella arabinosiphila</name>
    <dbReference type="NCBI Taxonomy" id="2044587"/>
    <lineage>
        <taxon>Bacteria</taxon>
        <taxon>Bacillati</taxon>
        <taxon>Bacillota</taxon>
        <taxon>Clostridia</taxon>
        <taxon>Lachnospirales</taxon>
        <taxon>Lachnospiraceae</taxon>
        <taxon>Schaedlerella</taxon>
    </lineage>
</organism>
<sequence>MEHFGMTLEESKTRLIEFGRFAEERCAGKGRKPETFTFLGFTHYCSHGRNGKFRVKRKTSRKKFAKKCKEINHLIRDMRTKPLKAIIKKLNEILVGYYHYYGITDNIQSLNSFHYEMMKSLFKWLNRRSQKKSYKWDGFNDMLKEYPLVRPRIYVNVYAR</sequence>
<evidence type="ECO:0000313" key="2">
    <source>
        <dbReference type="EMBL" id="NDO68583.1"/>
    </source>
</evidence>